<feature type="region of interest" description="Disordered" evidence="1">
    <location>
        <begin position="136"/>
        <end position="184"/>
    </location>
</feature>
<protein>
    <submittedName>
        <fullName evidence="2">CLAVATA3/endosperm surrounding region 1</fullName>
    </submittedName>
</protein>
<feature type="region of interest" description="Disordered" evidence="1">
    <location>
        <begin position="36"/>
        <end position="62"/>
    </location>
</feature>
<feature type="compositionally biased region" description="Polar residues" evidence="1">
    <location>
        <begin position="162"/>
        <end position="171"/>
    </location>
</feature>
<proteinExistence type="evidence at transcript level"/>
<organism evidence="2">
    <name type="scientific">Selaginella moellendorffii</name>
    <name type="common">Spikemoss</name>
    <dbReference type="NCBI Taxonomy" id="88036"/>
    <lineage>
        <taxon>Eukaryota</taxon>
        <taxon>Viridiplantae</taxon>
        <taxon>Streptophyta</taxon>
        <taxon>Embryophyta</taxon>
        <taxon>Tracheophyta</taxon>
        <taxon>Lycopodiopsida</taxon>
        <taxon>Selaginellales</taxon>
        <taxon>Selaginellaceae</taxon>
        <taxon>Selaginella</taxon>
    </lineage>
</organism>
<name>C0STM9_SELML</name>
<reference evidence="2" key="1">
    <citation type="submission" date="2008-10" db="EMBL/GenBank/DDBJ databases">
        <title>Diverse CLE signaling peptide family in fern.</title>
        <authorList>
            <person name="Sawa S."/>
            <person name="Tamaki T."/>
        </authorList>
    </citation>
    <scope>NUCLEOTIDE SEQUENCE</scope>
</reference>
<dbReference type="EMBL" id="AB465350">
    <property type="protein sequence ID" value="BAH56532.1"/>
    <property type="molecule type" value="mRNA"/>
</dbReference>
<evidence type="ECO:0000313" key="2">
    <source>
        <dbReference type="EMBL" id="BAH56532.1"/>
    </source>
</evidence>
<evidence type="ECO:0000256" key="1">
    <source>
        <dbReference type="SAM" id="MobiDB-lite"/>
    </source>
</evidence>
<gene>
    <name evidence="2" type="primary">SmCLE1</name>
</gene>
<feature type="compositionally biased region" description="Polar residues" evidence="1">
    <location>
        <begin position="41"/>
        <end position="51"/>
    </location>
</feature>
<accession>C0STM9</accession>
<sequence length="184" mass="20008">MAALVTLSLGYLLSTRSSRIPPQFSKSSSAHVVPADRSGFGNLSSQPTAQISRGAEHRIASPRRNATKKTINDNSMILVLLHWRRSFLLLLVTLFVLLLSSRSSHAREAPRLLPSSSNLLQSHHQSRMDLLEVALPPAQSPDSNRPAEDCDQGSIGAECSPPSDSSFTSNKRLVPTGPNPLHNR</sequence>
<dbReference type="AlphaFoldDB" id="C0STM9"/>